<organism evidence="7 8">
    <name type="scientific">Naumovozyma castellii</name>
    <name type="common">Yeast</name>
    <name type="synonym">Saccharomyces castellii</name>
    <dbReference type="NCBI Taxonomy" id="27288"/>
    <lineage>
        <taxon>Eukaryota</taxon>
        <taxon>Fungi</taxon>
        <taxon>Dikarya</taxon>
        <taxon>Ascomycota</taxon>
        <taxon>Saccharomycotina</taxon>
        <taxon>Saccharomycetes</taxon>
        <taxon>Saccharomycetales</taxon>
        <taxon>Saccharomycetaceae</taxon>
        <taxon>Naumovozyma</taxon>
    </lineage>
</organism>
<dbReference type="NCBIfam" id="TIGR01147">
    <property type="entry name" value="V_ATP_synt_G"/>
    <property type="match status" value="1"/>
</dbReference>
<name>G0V5E8_NAUCA</name>
<evidence type="ECO:0000256" key="2">
    <source>
        <dbReference type="ARBA" id="ARBA00022448"/>
    </source>
</evidence>
<protein>
    <recommendedName>
        <fullName evidence="5">V-type proton ATPase subunit G</fullName>
    </recommendedName>
</protein>
<evidence type="ECO:0000256" key="4">
    <source>
        <dbReference type="ARBA" id="ARBA00023065"/>
    </source>
</evidence>
<comment type="function">
    <text evidence="5">Subunit of the V1 complex of vacuolar(H+)-ATPase (V-ATPase), a multisubunit enzyme composed of a peripheral complex (V1) that hydrolyzes ATP and a membrane integral complex (V0) that translocates protons. V-ATPase is responsible for acidifying and maintaining the pH of intracellular compartments and in some cell types, is targeted to the plasma membrane, where it is responsible for acidifying the extracellular environment.</text>
</comment>
<keyword evidence="4 5" id="KW-0406">Ion transport</keyword>
<comment type="subunit">
    <text evidence="5">V-ATPase is a heteromultimeric enzyme made up of two complexes: the ATP-hydrolytic V1 complex and the proton translocation V0 complex.</text>
</comment>
<comment type="similarity">
    <text evidence="1 5">Belongs to the V-ATPase G subunit family.</text>
</comment>
<reference key="2">
    <citation type="submission" date="2011-08" db="EMBL/GenBank/DDBJ databases">
        <title>Genome sequence of Naumovozyma castellii.</title>
        <authorList>
            <person name="Gordon J.L."/>
            <person name="Armisen D."/>
            <person name="Proux-Wera E."/>
            <person name="OhEigeartaigh S.S."/>
            <person name="Byrne K.P."/>
            <person name="Wolfe K.H."/>
        </authorList>
    </citation>
    <scope>NUCLEOTIDE SEQUENCE</scope>
    <source>
        <strain>Type strain:CBS 4309</strain>
    </source>
</reference>
<dbReference type="EMBL" id="HE576752">
    <property type="protein sequence ID" value="CCC66684.1"/>
    <property type="molecule type" value="Genomic_DNA"/>
</dbReference>
<evidence type="ECO:0000256" key="6">
    <source>
        <dbReference type="SAM" id="Coils"/>
    </source>
</evidence>
<dbReference type="HOGENOM" id="CLU_125101_2_1_1"/>
<dbReference type="Gene3D" id="1.20.5.730">
    <property type="entry name" value="Single helix bin"/>
    <property type="match status" value="1"/>
</dbReference>
<dbReference type="FunFam" id="1.20.5.620:FF:000004">
    <property type="entry name" value="V-type proton ATPase subunit G"/>
    <property type="match status" value="1"/>
</dbReference>
<keyword evidence="2 5" id="KW-0813">Transport</keyword>
<keyword evidence="8" id="KW-1185">Reference proteome</keyword>
<dbReference type="STRING" id="1064592.G0V5E8"/>
<gene>
    <name evidence="7" type="primary">NCAS0A01250</name>
    <name evidence="7" type="ordered locus">NCAS_0A01250</name>
</gene>
<dbReference type="InParanoid" id="G0V5E8"/>
<dbReference type="PANTHER" id="PTHR12713">
    <property type="entry name" value="VACUOLAR ATP SYNTHASE SUBUNIT G"/>
    <property type="match status" value="1"/>
</dbReference>
<evidence type="ECO:0000256" key="1">
    <source>
        <dbReference type="ARBA" id="ARBA00010066"/>
    </source>
</evidence>
<keyword evidence="3 5" id="KW-0375">Hydrogen ion transport</keyword>
<dbReference type="Pfam" id="PF03179">
    <property type="entry name" value="V-ATPase_G"/>
    <property type="match status" value="1"/>
</dbReference>
<dbReference type="GO" id="GO:0046961">
    <property type="term" value="F:proton-transporting ATPase activity, rotational mechanism"/>
    <property type="evidence" value="ECO:0007669"/>
    <property type="project" value="InterPro"/>
</dbReference>
<dbReference type="OMA" id="ARKYRQD"/>
<evidence type="ECO:0000313" key="8">
    <source>
        <dbReference type="Proteomes" id="UP000001640"/>
    </source>
</evidence>
<dbReference type="GO" id="GO:0000221">
    <property type="term" value="C:vacuolar proton-transporting V-type ATPase, V1 domain"/>
    <property type="evidence" value="ECO:0007669"/>
    <property type="project" value="EnsemblFungi"/>
</dbReference>
<dbReference type="InterPro" id="IPR005124">
    <property type="entry name" value="V-ATPase_G"/>
</dbReference>
<dbReference type="eggNOG" id="KOG1772">
    <property type="taxonomic scope" value="Eukaryota"/>
</dbReference>
<dbReference type="RefSeq" id="XP_003673076.1">
    <property type="nucleotide sequence ID" value="XM_003673028.1"/>
</dbReference>
<dbReference type="Proteomes" id="UP000001640">
    <property type="component" value="Chromosome 1"/>
</dbReference>
<dbReference type="FunCoup" id="G0V5E8">
    <property type="interactions" value="331"/>
</dbReference>
<dbReference type="GeneID" id="96900174"/>
<dbReference type="AlphaFoldDB" id="G0V5E8"/>
<dbReference type="KEGG" id="ncs:NCAS_0A01250"/>
<dbReference type="Gene3D" id="1.20.5.620">
    <property type="entry name" value="F1F0 ATP synthase subunit B, membrane domain"/>
    <property type="match status" value="1"/>
</dbReference>
<keyword evidence="6" id="KW-0175">Coiled coil</keyword>
<dbReference type="OrthoDB" id="250802at2759"/>
<proteinExistence type="inferred from homology"/>
<dbReference type="PANTHER" id="PTHR12713:SF11">
    <property type="entry name" value="V-TYPE PROTON ATPASE SUBUNIT G"/>
    <property type="match status" value="1"/>
</dbReference>
<feature type="coiled-coil region" evidence="6">
    <location>
        <begin position="10"/>
        <end position="49"/>
    </location>
</feature>
<accession>G0V5E8</accession>
<dbReference type="GO" id="GO:0016887">
    <property type="term" value="F:ATP hydrolysis activity"/>
    <property type="evidence" value="ECO:0007669"/>
    <property type="project" value="TreeGrafter"/>
</dbReference>
<evidence type="ECO:0000256" key="5">
    <source>
        <dbReference type="RuleBase" id="RU364019"/>
    </source>
</evidence>
<reference evidence="7 8" key="1">
    <citation type="journal article" date="2011" name="Proc. Natl. Acad. Sci. U.S.A.">
        <title>Evolutionary erosion of yeast sex chromosomes by mating-type switching accidents.</title>
        <authorList>
            <person name="Gordon J.L."/>
            <person name="Armisen D."/>
            <person name="Proux-Wera E."/>
            <person name="Oheigeartaigh S.S."/>
            <person name="Byrne K.P."/>
            <person name="Wolfe K.H."/>
        </authorList>
    </citation>
    <scope>NUCLEOTIDE SEQUENCE [LARGE SCALE GENOMIC DNA]</scope>
    <source>
        <strain evidence="8">ATCC 76901 / BCRC 22586 / CBS 4309 / NBRC 1992 / NRRL Y-12630</strain>
    </source>
</reference>
<sequence length="114" mass="12881">MSQQNGIATLLQAEREAHEIVSKARKYRQDKLKQAKKDAATEINNYKLQKDKELTNFANENAGSVDDLEKNADLQVQDELKDIERVAKEKKEDVIKLLIDAVTHPSAELHANAI</sequence>
<evidence type="ECO:0000256" key="3">
    <source>
        <dbReference type="ARBA" id="ARBA00022781"/>
    </source>
</evidence>
<evidence type="ECO:0000313" key="7">
    <source>
        <dbReference type="EMBL" id="CCC66684.1"/>
    </source>
</evidence>